<feature type="domain" description="Acetyl-coenzyme A synthetase N-terminal" evidence="7">
    <location>
        <begin position="33"/>
        <end position="89"/>
    </location>
</feature>
<dbReference type="GO" id="GO:0030729">
    <property type="term" value="F:acetoacetate-CoA ligase activity"/>
    <property type="evidence" value="ECO:0007669"/>
    <property type="project" value="UniProtKB-EC"/>
</dbReference>
<evidence type="ECO:0000313" key="9">
    <source>
        <dbReference type="Proteomes" id="UP000505377"/>
    </source>
</evidence>
<dbReference type="SUPFAM" id="SSF56801">
    <property type="entry name" value="Acetyl-CoA synthetase-like"/>
    <property type="match status" value="1"/>
</dbReference>
<organism evidence="8 9">
    <name type="scientific">Pseudonocardia broussonetiae</name>
    <dbReference type="NCBI Taxonomy" id="2736640"/>
    <lineage>
        <taxon>Bacteria</taxon>
        <taxon>Bacillati</taxon>
        <taxon>Actinomycetota</taxon>
        <taxon>Actinomycetes</taxon>
        <taxon>Pseudonocardiales</taxon>
        <taxon>Pseudonocardiaceae</taxon>
        <taxon>Pseudonocardia</taxon>
    </lineage>
</organism>
<dbReference type="PROSITE" id="PS00455">
    <property type="entry name" value="AMP_BINDING"/>
    <property type="match status" value="1"/>
</dbReference>
<feature type="domain" description="AMP-binding enzyme C-terminal" evidence="6">
    <location>
        <begin position="532"/>
        <end position="607"/>
    </location>
</feature>
<dbReference type="Pfam" id="PF16177">
    <property type="entry name" value="ACAS_N"/>
    <property type="match status" value="1"/>
</dbReference>
<evidence type="ECO:0000256" key="4">
    <source>
        <dbReference type="ARBA" id="ARBA00022840"/>
    </source>
</evidence>
<protein>
    <submittedName>
        <fullName evidence="8">Acetoacetate--CoA ligase</fullName>
        <ecNumber evidence="8">6.2.1.16</ecNumber>
    </submittedName>
</protein>
<sequence>MPQHSYPLTGGVSRIGAFADWVREHRGVPADDYAALHRWSVTDLEGFWSAVVEFFDVDLTTPPRAVLGRREMPGAEWFPGAELNYAAHALRGAGTADGDVAVVAHSQTRDVVELTWAQLRDQVARARAGLLRLGVGRGDTVVAYLPNIPETLVAFLAAASLGAVWASCAPEFGARSVVDRFAQVEPSVLLAAPGYTYGDKPVDRRDEVAALRAGLPTLRHVVAVPYGAGELPDAVAWDELLAEPAEPAYDPVPFDHPLYVLFSSGTTGKPKAIVHGHGGITVEHLKNHALSWDLGPGDRILWFSTTAWMMWNALVSGLLCGASVVLVDGNPVHPDVGWQWRLARDTGATLMGASPGFLMACRAQGYAPPPLPRLRQLGAAGSPLPPEGYAWVAEHLGDGVLLNVGSGGTDVCTGIVQGSPWQPVVTGEIAGPALGVAAAAFDADGKPVVGELGELVITEPMPSMPVGFWGDLPPTEPDSRYRASYFDVYPGVWRHGDWVRFSDSGSCVIAGRSDATLNRGGVRLGTAEFYAVVEELPEVADSLVVHLEDPAGGNGELLLFVQLVDGAGLDDALRARIARELRTALSPRHVPDRVAAVPVVPRNRTGKKLELPVKRILLGAPVDDTARGVLADPTALDGFEALR</sequence>
<gene>
    <name evidence="8" type="ORF">HOP40_01120</name>
</gene>
<dbReference type="InterPro" id="IPR020845">
    <property type="entry name" value="AMP-binding_CS"/>
</dbReference>
<dbReference type="InterPro" id="IPR005914">
    <property type="entry name" value="Acac_CoA_synth"/>
</dbReference>
<dbReference type="PANTHER" id="PTHR42921:SF1">
    <property type="entry name" value="ACETOACETYL-COA SYNTHETASE"/>
    <property type="match status" value="1"/>
</dbReference>
<evidence type="ECO:0000313" key="8">
    <source>
        <dbReference type="EMBL" id="QJY50294.1"/>
    </source>
</evidence>
<dbReference type="Gene3D" id="3.40.50.12780">
    <property type="entry name" value="N-terminal domain of ligase-like"/>
    <property type="match status" value="1"/>
</dbReference>
<dbReference type="KEGG" id="pbro:HOP40_01120"/>
<evidence type="ECO:0000259" key="7">
    <source>
        <dbReference type="Pfam" id="PF16177"/>
    </source>
</evidence>
<dbReference type="InterPro" id="IPR042099">
    <property type="entry name" value="ANL_N_sf"/>
</dbReference>
<dbReference type="GO" id="GO:0005524">
    <property type="term" value="F:ATP binding"/>
    <property type="evidence" value="ECO:0007669"/>
    <property type="project" value="UniProtKB-KW"/>
</dbReference>
<evidence type="ECO:0000256" key="1">
    <source>
        <dbReference type="ARBA" id="ARBA00006432"/>
    </source>
</evidence>
<evidence type="ECO:0000256" key="3">
    <source>
        <dbReference type="ARBA" id="ARBA00022741"/>
    </source>
</evidence>
<dbReference type="NCBIfam" id="NF002937">
    <property type="entry name" value="PRK03584.1"/>
    <property type="match status" value="1"/>
</dbReference>
<dbReference type="GO" id="GO:0006629">
    <property type="term" value="P:lipid metabolic process"/>
    <property type="evidence" value="ECO:0007669"/>
    <property type="project" value="InterPro"/>
</dbReference>
<dbReference type="InterPro" id="IPR045851">
    <property type="entry name" value="AMP-bd_C_sf"/>
</dbReference>
<dbReference type="EMBL" id="CP053564">
    <property type="protein sequence ID" value="QJY50294.1"/>
    <property type="molecule type" value="Genomic_DNA"/>
</dbReference>
<dbReference type="InterPro" id="IPR000873">
    <property type="entry name" value="AMP-dep_synth/lig_dom"/>
</dbReference>
<keyword evidence="9" id="KW-1185">Reference proteome</keyword>
<keyword evidence="2 8" id="KW-0436">Ligase</keyword>
<evidence type="ECO:0000259" key="6">
    <source>
        <dbReference type="Pfam" id="PF13193"/>
    </source>
</evidence>
<dbReference type="RefSeq" id="WP_172167646.1">
    <property type="nucleotide sequence ID" value="NZ_CP053564.1"/>
</dbReference>
<dbReference type="Pfam" id="PF13193">
    <property type="entry name" value="AMP-binding_C"/>
    <property type="match status" value="1"/>
</dbReference>
<feature type="domain" description="AMP-dependent synthetase/ligase" evidence="5">
    <location>
        <begin position="98"/>
        <end position="460"/>
    </location>
</feature>
<dbReference type="PANTHER" id="PTHR42921">
    <property type="entry name" value="ACETOACETYL-COA SYNTHETASE"/>
    <property type="match status" value="1"/>
</dbReference>
<name>A0A6M6JQE7_9PSEU</name>
<dbReference type="Gene3D" id="3.30.300.30">
    <property type="match status" value="1"/>
</dbReference>
<keyword evidence="3" id="KW-0547">Nucleotide-binding</keyword>
<dbReference type="Pfam" id="PF00501">
    <property type="entry name" value="AMP-binding"/>
    <property type="match status" value="1"/>
</dbReference>
<evidence type="ECO:0000259" key="5">
    <source>
        <dbReference type="Pfam" id="PF00501"/>
    </source>
</evidence>
<dbReference type="InterPro" id="IPR032387">
    <property type="entry name" value="ACAS_N"/>
</dbReference>
<accession>A0A6M6JQE7</accession>
<reference evidence="8 9" key="1">
    <citation type="submission" date="2020-05" db="EMBL/GenBank/DDBJ databases">
        <authorList>
            <person name="Mo P."/>
        </authorList>
    </citation>
    <scope>NUCLEOTIDE SEQUENCE [LARGE SCALE GENOMIC DNA]</scope>
    <source>
        <strain evidence="8 9">Gen01</strain>
    </source>
</reference>
<dbReference type="EC" id="6.2.1.16" evidence="8"/>
<dbReference type="Proteomes" id="UP000505377">
    <property type="component" value="Chromosome"/>
</dbReference>
<evidence type="ECO:0000256" key="2">
    <source>
        <dbReference type="ARBA" id="ARBA00022598"/>
    </source>
</evidence>
<keyword evidence="4" id="KW-0067">ATP-binding</keyword>
<dbReference type="NCBIfam" id="TIGR01217">
    <property type="entry name" value="ac_ac_CoA_syn"/>
    <property type="match status" value="1"/>
</dbReference>
<proteinExistence type="inferred from homology"/>
<comment type="similarity">
    <text evidence="1">Belongs to the ATP-dependent AMP-binding enzyme family.</text>
</comment>
<dbReference type="InterPro" id="IPR025110">
    <property type="entry name" value="AMP-bd_C"/>
</dbReference>
<dbReference type="AlphaFoldDB" id="A0A6M6JQE7"/>